<accession>A0AAD4HUK5</accession>
<dbReference type="InterPro" id="IPR016035">
    <property type="entry name" value="Acyl_Trfase/lysoPLipase"/>
</dbReference>
<feature type="short sequence motif" description="GXSXG" evidence="4">
    <location>
        <begin position="257"/>
        <end position="261"/>
    </location>
</feature>
<feature type="active site" description="Nucleophile" evidence="4">
    <location>
        <position position="259"/>
    </location>
</feature>
<sequence length="587" mass="65027">MELPESLETLSVYPSSPADAPDGKYAIHTQKKKHREAYGPDIEYSTWFRTPSFDVTTIQRLQSLQLFTESKDQDFCDDEALGTWTWFELAIMENADAKVPRVKDGIQLSWTSHENVLNCGTYTWLEGALFPVDHDIFRLVEKNNVIAVRLCARFNRWKLTARNGYLVVELGPAGIEGAFYDINKAVFPDLERLPSVPDTLFRAEMMSTAAANDRPLRVLSLDGGGVRGLAALLMLQRIMKKSCPGKKPCEVFDMIGGTSTGGFIAIMLGRLEMTIEDCITSYTKFMGEVFPPNTVARKMPFGLGTLFDVTVKGEKWDSKVLEKVIKRLVKEQLGQDPETVLLQDPKNPNPSCKVFVTATSTKGANNHGPVLLRSYTNPLQMPELPEIKLWEAARATSAAPTYFTPMKVKEHTFVDGGLQANNPLGWLWNEVLQVHGPLRATACFLSVGTGMPPAQALPSSVSRHPVDFVGGLTGVATNSEIMNIMFRSLLNAFAPRGMAKKYWRFSVGDGLPDWVEGEDGEWRWVLREQREERELGQLDDVKMIGVTRDRAEEYMRLDGFETMVGECAAALGGLGGGSGAVEVGVKA</sequence>
<evidence type="ECO:0000256" key="5">
    <source>
        <dbReference type="SAM" id="MobiDB-lite"/>
    </source>
</evidence>
<evidence type="ECO:0000313" key="7">
    <source>
        <dbReference type="EMBL" id="KAG7284477.1"/>
    </source>
</evidence>
<dbReference type="SUPFAM" id="SSF52151">
    <property type="entry name" value="FabD/lysophospholipase-like"/>
    <property type="match status" value="1"/>
</dbReference>
<evidence type="ECO:0000256" key="3">
    <source>
        <dbReference type="ARBA" id="ARBA00023098"/>
    </source>
</evidence>
<comment type="caution">
    <text evidence="7">The sequence shown here is derived from an EMBL/GenBank/DDBJ whole genome shotgun (WGS) entry which is preliminary data.</text>
</comment>
<proteinExistence type="predicted"/>
<evidence type="ECO:0000313" key="8">
    <source>
        <dbReference type="Proteomes" id="UP001197093"/>
    </source>
</evidence>
<name>A0AAD4HUK5_9PEZI</name>
<dbReference type="GO" id="GO:0016042">
    <property type="term" value="P:lipid catabolic process"/>
    <property type="evidence" value="ECO:0007669"/>
    <property type="project" value="UniProtKB-UniRule"/>
</dbReference>
<keyword evidence="2 4" id="KW-0442">Lipid degradation</keyword>
<dbReference type="PANTHER" id="PTHR24185:SF1">
    <property type="entry name" value="CALCIUM-INDEPENDENT PHOSPHOLIPASE A2-GAMMA"/>
    <property type="match status" value="1"/>
</dbReference>
<feature type="short sequence motif" description="GXGXXG" evidence="4">
    <location>
        <begin position="223"/>
        <end position="228"/>
    </location>
</feature>
<dbReference type="PANTHER" id="PTHR24185">
    <property type="entry name" value="CALCIUM-INDEPENDENT PHOSPHOLIPASE A2-GAMMA"/>
    <property type="match status" value="1"/>
</dbReference>
<keyword evidence="3 4" id="KW-0443">Lipid metabolism</keyword>
<dbReference type="CDD" id="cd07216">
    <property type="entry name" value="Pat17_PNPLA8_PNPLA9_like3"/>
    <property type="match status" value="1"/>
</dbReference>
<feature type="domain" description="PNPLA" evidence="6">
    <location>
        <begin position="219"/>
        <end position="428"/>
    </location>
</feature>
<reference evidence="7" key="1">
    <citation type="submission" date="2023-02" db="EMBL/GenBank/DDBJ databases">
        <authorList>
            <person name="Palmer J.M."/>
        </authorList>
    </citation>
    <scope>NUCLEOTIDE SEQUENCE</scope>
    <source>
        <strain evidence="7">FW57</strain>
    </source>
</reference>
<feature type="region of interest" description="Disordered" evidence="5">
    <location>
        <begin position="1"/>
        <end position="24"/>
    </location>
</feature>
<keyword evidence="1 4" id="KW-0378">Hydrolase</keyword>
<dbReference type="Gene3D" id="3.40.1090.10">
    <property type="entry name" value="Cytosolic phospholipase A2 catalytic domain"/>
    <property type="match status" value="1"/>
</dbReference>
<dbReference type="GO" id="GO:0047499">
    <property type="term" value="F:calcium-independent phospholipase A2 activity"/>
    <property type="evidence" value="ECO:0007669"/>
    <property type="project" value="TreeGrafter"/>
</dbReference>
<feature type="active site" description="Proton acceptor" evidence="4">
    <location>
        <position position="415"/>
    </location>
</feature>
<dbReference type="GO" id="GO:0019369">
    <property type="term" value="P:arachidonate metabolic process"/>
    <property type="evidence" value="ECO:0007669"/>
    <property type="project" value="TreeGrafter"/>
</dbReference>
<dbReference type="AlphaFoldDB" id="A0AAD4HUK5"/>
<evidence type="ECO:0000259" key="6">
    <source>
        <dbReference type="PROSITE" id="PS51635"/>
    </source>
</evidence>
<evidence type="ECO:0000256" key="2">
    <source>
        <dbReference type="ARBA" id="ARBA00022963"/>
    </source>
</evidence>
<evidence type="ECO:0000256" key="1">
    <source>
        <dbReference type="ARBA" id="ARBA00022801"/>
    </source>
</evidence>
<gene>
    <name evidence="7" type="ORF">NEMBOFW57_010852</name>
</gene>
<dbReference type="EMBL" id="JAHCVI010000006">
    <property type="protein sequence ID" value="KAG7284477.1"/>
    <property type="molecule type" value="Genomic_DNA"/>
</dbReference>
<protein>
    <recommendedName>
        <fullName evidence="6">PNPLA domain-containing protein</fullName>
    </recommendedName>
</protein>
<dbReference type="GO" id="GO:0046486">
    <property type="term" value="P:glycerolipid metabolic process"/>
    <property type="evidence" value="ECO:0007669"/>
    <property type="project" value="UniProtKB-ARBA"/>
</dbReference>
<dbReference type="InterPro" id="IPR002641">
    <property type="entry name" value="PNPLA_dom"/>
</dbReference>
<feature type="short sequence motif" description="DGA/G" evidence="4">
    <location>
        <begin position="415"/>
        <end position="417"/>
    </location>
</feature>
<evidence type="ECO:0000256" key="4">
    <source>
        <dbReference type="PROSITE-ProRule" id="PRU01161"/>
    </source>
</evidence>
<dbReference type="Pfam" id="PF01734">
    <property type="entry name" value="Patatin"/>
    <property type="match status" value="1"/>
</dbReference>
<keyword evidence="8" id="KW-1185">Reference proteome</keyword>
<dbReference type="GO" id="GO:0016020">
    <property type="term" value="C:membrane"/>
    <property type="evidence" value="ECO:0007669"/>
    <property type="project" value="TreeGrafter"/>
</dbReference>
<organism evidence="7 8">
    <name type="scientific">Staphylotrichum longicolle</name>
    <dbReference type="NCBI Taxonomy" id="669026"/>
    <lineage>
        <taxon>Eukaryota</taxon>
        <taxon>Fungi</taxon>
        <taxon>Dikarya</taxon>
        <taxon>Ascomycota</taxon>
        <taxon>Pezizomycotina</taxon>
        <taxon>Sordariomycetes</taxon>
        <taxon>Sordariomycetidae</taxon>
        <taxon>Sordariales</taxon>
        <taxon>Chaetomiaceae</taxon>
        <taxon>Staphylotrichum</taxon>
    </lineage>
</organism>
<dbReference type="Proteomes" id="UP001197093">
    <property type="component" value="Unassembled WGS sequence"/>
</dbReference>
<dbReference type="PROSITE" id="PS51635">
    <property type="entry name" value="PNPLA"/>
    <property type="match status" value="1"/>
</dbReference>